<keyword evidence="2" id="KW-1185">Reference proteome</keyword>
<evidence type="ECO:0000313" key="2">
    <source>
        <dbReference type="Proteomes" id="UP000828048"/>
    </source>
</evidence>
<reference evidence="1 2" key="1">
    <citation type="journal article" date="2021" name="Hortic Res">
        <title>High-quality reference genome and annotation aids understanding of berry development for evergreen blueberry (Vaccinium darrowii).</title>
        <authorList>
            <person name="Yu J."/>
            <person name="Hulse-Kemp A.M."/>
            <person name="Babiker E."/>
            <person name="Staton M."/>
        </authorList>
    </citation>
    <scope>NUCLEOTIDE SEQUENCE [LARGE SCALE GENOMIC DNA]</scope>
    <source>
        <strain evidence="2">cv. NJ 8807/NJ 8810</strain>
        <tissue evidence="1">Young leaf</tissue>
    </source>
</reference>
<gene>
    <name evidence="1" type="ORF">Vadar_019616</name>
</gene>
<organism evidence="1 2">
    <name type="scientific">Vaccinium darrowii</name>
    <dbReference type="NCBI Taxonomy" id="229202"/>
    <lineage>
        <taxon>Eukaryota</taxon>
        <taxon>Viridiplantae</taxon>
        <taxon>Streptophyta</taxon>
        <taxon>Embryophyta</taxon>
        <taxon>Tracheophyta</taxon>
        <taxon>Spermatophyta</taxon>
        <taxon>Magnoliopsida</taxon>
        <taxon>eudicotyledons</taxon>
        <taxon>Gunneridae</taxon>
        <taxon>Pentapetalae</taxon>
        <taxon>asterids</taxon>
        <taxon>Ericales</taxon>
        <taxon>Ericaceae</taxon>
        <taxon>Vaccinioideae</taxon>
        <taxon>Vaccinieae</taxon>
        <taxon>Vaccinium</taxon>
    </lineage>
</organism>
<name>A0ACB7YX51_9ERIC</name>
<accession>A0ACB7YX51</accession>
<dbReference type="Proteomes" id="UP000828048">
    <property type="component" value="Chromosome 3"/>
</dbReference>
<comment type="caution">
    <text evidence="1">The sequence shown here is derived from an EMBL/GenBank/DDBJ whole genome shotgun (WGS) entry which is preliminary data.</text>
</comment>
<sequence>MEGPRKESIKQSWFSAVGLFSSEFFSTASTALSFWYGGRLLNQGSISSKQLFQAFFILMGTSKTIADAGSMTSDLTKGSQAVRSLFADLDRKSEIEPDDPKGMKVDVDIKGQIELKNVFFYYPSRPDEMIFKSLNLKIDAGKTVALIGNSGSGKSTIIGLIERFYDPIRGLISIDEVDIKAYNLRNLRSRIALVGQEPTLFAGTIRQNIAYGKEQATESEITEAAILANAHEFISSMKEGYETYCGERGVQLSGGQKQRIALARAFLKKPAIFLLDEATSALDSESENLVQEALDKMMVGRTCVVVAHRLSTIQNSDTIVAIKDGKVAEHGPHADLLAVGKRGLHIN</sequence>
<dbReference type="EMBL" id="CM037153">
    <property type="protein sequence ID" value="KAH7858063.1"/>
    <property type="molecule type" value="Genomic_DNA"/>
</dbReference>
<protein>
    <submittedName>
        <fullName evidence="1">Uncharacterized protein</fullName>
    </submittedName>
</protein>
<evidence type="ECO:0000313" key="1">
    <source>
        <dbReference type="EMBL" id="KAH7858063.1"/>
    </source>
</evidence>
<proteinExistence type="predicted"/>